<sequence>MLLVQAQESGQALDEEQLAFLADLRILDGQAIQTTIPQNAAFQTDDLDAYDSDCNDISLEKAVLMANLSSYDSDVLLEKHDVISMDDEEETLILEKENRSKMLEKQNYPISKEKKINISPISYNELNKLAEDFGKCFVPQMQMSAEQAFRLPLSNPKSEQLDIIQTPVEIEVPKELLEKELSLDNDRLLDHVICQDVMNIAIHVDSVLANVLPADNKCFIDEYNENVMLKAELAKKGQMVEKAIFDEAVLRCSRLENRNVNLELKLQHQKESFLINRPLNNQNASEILEFFKINEWQARLDAKDVLITNLRNHIESLKGKNVVEKMAD</sequence>
<evidence type="ECO:0000313" key="2">
    <source>
        <dbReference type="EMBL" id="GEY45727.1"/>
    </source>
</evidence>
<comment type="caution">
    <text evidence="2">The sequence shown here is derived from an EMBL/GenBank/DDBJ whole genome shotgun (WGS) entry which is preliminary data.</text>
</comment>
<keyword evidence="1" id="KW-0175">Coiled coil</keyword>
<organism evidence="2">
    <name type="scientific">Tanacetum cinerariifolium</name>
    <name type="common">Dalmatian daisy</name>
    <name type="synonym">Chrysanthemum cinerariifolium</name>
    <dbReference type="NCBI Taxonomy" id="118510"/>
    <lineage>
        <taxon>Eukaryota</taxon>
        <taxon>Viridiplantae</taxon>
        <taxon>Streptophyta</taxon>
        <taxon>Embryophyta</taxon>
        <taxon>Tracheophyta</taxon>
        <taxon>Spermatophyta</taxon>
        <taxon>Magnoliopsida</taxon>
        <taxon>eudicotyledons</taxon>
        <taxon>Gunneridae</taxon>
        <taxon>Pentapetalae</taxon>
        <taxon>asterids</taxon>
        <taxon>campanulids</taxon>
        <taxon>Asterales</taxon>
        <taxon>Asteraceae</taxon>
        <taxon>Asteroideae</taxon>
        <taxon>Anthemideae</taxon>
        <taxon>Anthemidinae</taxon>
        <taxon>Tanacetum</taxon>
    </lineage>
</organism>
<dbReference type="EMBL" id="BKCJ010180194">
    <property type="protein sequence ID" value="GEY45727.1"/>
    <property type="molecule type" value="Genomic_DNA"/>
</dbReference>
<reference evidence="2" key="1">
    <citation type="journal article" date="2019" name="Sci. Rep.">
        <title>Draft genome of Tanacetum cinerariifolium, the natural source of mosquito coil.</title>
        <authorList>
            <person name="Yamashiro T."/>
            <person name="Shiraishi A."/>
            <person name="Satake H."/>
            <person name="Nakayama K."/>
        </authorList>
    </citation>
    <scope>NUCLEOTIDE SEQUENCE</scope>
</reference>
<feature type="coiled-coil region" evidence="1">
    <location>
        <begin position="245"/>
        <end position="272"/>
    </location>
</feature>
<gene>
    <name evidence="2" type="ORF">Tci_417701</name>
</gene>
<accession>A0A699HKK3</accession>
<protein>
    <recommendedName>
        <fullName evidence="3">Integrase, catalytic region, zinc finger, CCHC-type, peptidase aspartic, catalytic</fullName>
    </recommendedName>
</protein>
<proteinExistence type="predicted"/>
<name>A0A699HKK3_TANCI</name>
<evidence type="ECO:0000256" key="1">
    <source>
        <dbReference type="SAM" id="Coils"/>
    </source>
</evidence>
<evidence type="ECO:0008006" key="3">
    <source>
        <dbReference type="Google" id="ProtNLM"/>
    </source>
</evidence>
<dbReference type="AlphaFoldDB" id="A0A699HKK3"/>